<dbReference type="Gene3D" id="3.30.70.270">
    <property type="match status" value="1"/>
</dbReference>
<dbReference type="PANTHER" id="PTHR44757:SF2">
    <property type="entry name" value="BIOFILM ARCHITECTURE MAINTENANCE PROTEIN MBAA"/>
    <property type="match status" value="1"/>
</dbReference>
<dbReference type="InterPro" id="IPR000014">
    <property type="entry name" value="PAS"/>
</dbReference>
<dbReference type="Gene3D" id="3.20.20.450">
    <property type="entry name" value="EAL domain"/>
    <property type="match status" value="1"/>
</dbReference>
<dbReference type="InterPro" id="IPR001633">
    <property type="entry name" value="EAL_dom"/>
</dbReference>
<dbReference type="CDD" id="cd01948">
    <property type="entry name" value="EAL"/>
    <property type="match status" value="1"/>
</dbReference>
<dbReference type="PROSITE" id="PS50887">
    <property type="entry name" value="GGDEF"/>
    <property type="match status" value="1"/>
</dbReference>
<dbReference type="SUPFAM" id="SSF141868">
    <property type="entry name" value="EAL domain-like"/>
    <property type="match status" value="1"/>
</dbReference>
<dbReference type="InterPro" id="IPR029787">
    <property type="entry name" value="Nucleotide_cyclase"/>
</dbReference>
<reference evidence="5" key="1">
    <citation type="submission" date="2023-07" db="EMBL/GenBank/DDBJ databases">
        <title>Gilvimarinus algae sp. nov., isolated from the surface of Kelp.</title>
        <authorList>
            <person name="Sun Y.Y."/>
            <person name="Gong Y."/>
            <person name="Du Z.J."/>
        </authorList>
    </citation>
    <scope>NUCLEOTIDE SEQUENCE</scope>
    <source>
        <strain evidence="5">SDUM040014</strain>
    </source>
</reference>
<dbReference type="SUPFAM" id="SSF55785">
    <property type="entry name" value="PYP-like sensor domain (PAS domain)"/>
    <property type="match status" value="2"/>
</dbReference>
<comment type="caution">
    <text evidence="5">The sequence shown here is derived from an EMBL/GenBank/DDBJ whole genome shotgun (WGS) entry which is preliminary data.</text>
</comment>
<dbReference type="PROSITE" id="PS50883">
    <property type="entry name" value="EAL"/>
    <property type="match status" value="1"/>
</dbReference>
<evidence type="ECO:0000259" key="4">
    <source>
        <dbReference type="PROSITE" id="PS50887"/>
    </source>
</evidence>
<name>A0ABT8TFC7_9GAMM</name>
<feature type="domain" description="PAC" evidence="2">
    <location>
        <begin position="449"/>
        <end position="501"/>
    </location>
</feature>
<dbReference type="RefSeq" id="WP_302713085.1">
    <property type="nucleotide sequence ID" value="NZ_JAULRT010000052.1"/>
</dbReference>
<organism evidence="5 6">
    <name type="scientific">Gilvimarinus algae</name>
    <dbReference type="NCBI Taxonomy" id="3058037"/>
    <lineage>
        <taxon>Bacteria</taxon>
        <taxon>Pseudomonadati</taxon>
        <taxon>Pseudomonadota</taxon>
        <taxon>Gammaproteobacteria</taxon>
        <taxon>Cellvibrionales</taxon>
        <taxon>Cellvibrionaceae</taxon>
        <taxon>Gilvimarinus</taxon>
    </lineage>
</organism>
<feature type="region of interest" description="Disordered" evidence="1">
    <location>
        <begin position="1"/>
        <end position="20"/>
    </location>
</feature>
<feature type="compositionally biased region" description="Basic and acidic residues" evidence="1">
    <location>
        <begin position="1"/>
        <end position="11"/>
    </location>
</feature>
<dbReference type="EMBL" id="JAULRT010000052">
    <property type="protein sequence ID" value="MDO3382695.1"/>
    <property type="molecule type" value="Genomic_DNA"/>
</dbReference>
<evidence type="ECO:0000313" key="5">
    <source>
        <dbReference type="EMBL" id="MDO3382695.1"/>
    </source>
</evidence>
<dbReference type="Pfam" id="PF08448">
    <property type="entry name" value="PAS_4"/>
    <property type="match status" value="1"/>
</dbReference>
<dbReference type="InterPro" id="IPR000700">
    <property type="entry name" value="PAS-assoc_C"/>
</dbReference>
<dbReference type="InterPro" id="IPR052155">
    <property type="entry name" value="Biofilm_reg_signaling"/>
</dbReference>
<feature type="domain" description="EAL" evidence="3">
    <location>
        <begin position="816"/>
        <end position="1069"/>
    </location>
</feature>
<keyword evidence="6" id="KW-1185">Reference proteome</keyword>
<proteinExistence type="predicted"/>
<dbReference type="Pfam" id="PF00990">
    <property type="entry name" value="GGDEF"/>
    <property type="match status" value="1"/>
</dbReference>
<evidence type="ECO:0000259" key="2">
    <source>
        <dbReference type="PROSITE" id="PS50113"/>
    </source>
</evidence>
<dbReference type="SMART" id="SM00052">
    <property type="entry name" value="EAL"/>
    <property type="match status" value="1"/>
</dbReference>
<dbReference type="Pfam" id="PF00563">
    <property type="entry name" value="EAL"/>
    <property type="match status" value="1"/>
</dbReference>
<evidence type="ECO:0000256" key="1">
    <source>
        <dbReference type="SAM" id="MobiDB-lite"/>
    </source>
</evidence>
<dbReference type="InterPro" id="IPR000160">
    <property type="entry name" value="GGDEF_dom"/>
</dbReference>
<gene>
    <name evidence="5" type="ORF">QWI16_10975</name>
</gene>
<dbReference type="CDD" id="cd01949">
    <property type="entry name" value="GGDEF"/>
    <property type="match status" value="1"/>
</dbReference>
<protein>
    <submittedName>
        <fullName evidence="5">EAL domain-containing protein</fullName>
    </submittedName>
</protein>
<dbReference type="SMART" id="SM00267">
    <property type="entry name" value="GGDEF"/>
    <property type="match status" value="1"/>
</dbReference>
<dbReference type="Proteomes" id="UP001168380">
    <property type="component" value="Unassembled WGS sequence"/>
</dbReference>
<dbReference type="CDD" id="cd00130">
    <property type="entry name" value="PAS"/>
    <property type="match status" value="1"/>
</dbReference>
<dbReference type="PANTHER" id="PTHR44757">
    <property type="entry name" value="DIGUANYLATE CYCLASE DGCP"/>
    <property type="match status" value="1"/>
</dbReference>
<dbReference type="Gene3D" id="3.30.450.20">
    <property type="entry name" value="PAS domain"/>
    <property type="match status" value="2"/>
</dbReference>
<dbReference type="SUPFAM" id="SSF55073">
    <property type="entry name" value="Nucleotide cyclase"/>
    <property type="match status" value="1"/>
</dbReference>
<accession>A0ABT8TFC7</accession>
<dbReference type="InterPro" id="IPR035919">
    <property type="entry name" value="EAL_sf"/>
</dbReference>
<dbReference type="InterPro" id="IPR013656">
    <property type="entry name" value="PAS_4"/>
</dbReference>
<sequence>MKQGISDRTEAARGLFTQEPPANPAAHWHWRYDRLTGRLTFAVAGVSQSYCIDNISSDLSQADFAAFGGALARFDGAEADDCHCVLERAGGGIDGPLLMLFSAPGGIRPEAGARVEGVAVALGEGHFFSGLERGLLSALSLACDGMALFDASGTLLWQNAAALQLLGMSQRQSERAIGRYNLRLDGHLNDQLDVPALLDALGTAPKGSACVLRYPVKPAGNQSVFNQFRVRFVPILSGDSPCELLLLQIQRAGKHDPLDQLEPLMIDAQCQVSLKNLKGAYLADFASAASGLGELGPGATDLDRFSAHTALALRRLGKEAVLGRSCVAETLHLSLGPSRGERRCHVLDIPLTTGEGKSGFYAQLLSPAADSPLGTRKAYDVQRLLNAVRAAICYLDRWGIVREINQAASQAFGHRHMEGKHFIEYAAGWDDPAERQREIMHVIRTGIAQTDSLECVTHHGRTRWYSVDKVPTRDERGRISGVLLTMNEVTDQVLQAQNLRDIEARYKAYRANSSDAIWCYDLQPPVSIQWTVDAQASAIASGARLSQCNDLLVTMLGLSDRRDILGSGLTDIGSENYFFDIHTFIRNQYQLGDHEIVQSNQRGERIYRQISCVGVIESGYLVRVWGTTKDITARKRYEEKLAYQANHDSLTSLPNRSKLYKEIEQWLEGRKANQQGALLLIDLDRFKEINDTLGHQVGDQLLKLVGPRLEAEVEELPGMVARLGGDEFAVFLQRIRNPQQAIVIAHRVLDALRQEFVLDGFSTEMSASIGICLSPNQAEDVSTMMRYADVAMYRAKKDMTGLSLYNADYDPHSAKRLTMMSDLGKAIRENQLALYYQPKVDLISGRCYGFEALIRWFHPHMGFVSPAEFIPIVELTSLVHPLTVWVLDHAIKQVRQWRDQGHKISVAVNLSARNLLDDNLPALIGRMLDQHKLPGQALDLEITESAIMTDPARALKNLDELHALGVGLSIDDFGTGYSSLAYLKRLPVQTLKIDNSFVRQMLESERDEIIVKSTIQLAHNLEIKVVAEGVENERLLEKLQSMGCDNAQGYFIGRPMDQEKLERWMLESHWFC</sequence>
<evidence type="ECO:0000313" key="6">
    <source>
        <dbReference type="Proteomes" id="UP001168380"/>
    </source>
</evidence>
<dbReference type="InterPro" id="IPR035965">
    <property type="entry name" value="PAS-like_dom_sf"/>
</dbReference>
<feature type="domain" description="GGDEF" evidence="4">
    <location>
        <begin position="674"/>
        <end position="810"/>
    </location>
</feature>
<dbReference type="InterPro" id="IPR043128">
    <property type="entry name" value="Rev_trsase/Diguanyl_cyclase"/>
</dbReference>
<dbReference type="Pfam" id="PF13426">
    <property type="entry name" value="PAS_9"/>
    <property type="match status" value="1"/>
</dbReference>
<dbReference type="PROSITE" id="PS50113">
    <property type="entry name" value="PAC"/>
    <property type="match status" value="1"/>
</dbReference>
<dbReference type="NCBIfam" id="TIGR00254">
    <property type="entry name" value="GGDEF"/>
    <property type="match status" value="1"/>
</dbReference>
<dbReference type="NCBIfam" id="TIGR00229">
    <property type="entry name" value="sensory_box"/>
    <property type="match status" value="1"/>
</dbReference>
<evidence type="ECO:0000259" key="3">
    <source>
        <dbReference type="PROSITE" id="PS50883"/>
    </source>
</evidence>